<comment type="caution">
    <text evidence="1">The sequence shown here is derived from an EMBL/GenBank/DDBJ whole genome shotgun (WGS) entry which is preliminary data.</text>
</comment>
<keyword evidence="2" id="KW-1185">Reference proteome</keyword>
<accession>A0ABT3II19</accession>
<protein>
    <recommendedName>
        <fullName evidence="3">Lanthionine synthetase</fullName>
    </recommendedName>
</protein>
<name>A0ABT3II19_9BACT</name>
<dbReference type="InterPro" id="IPR012341">
    <property type="entry name" value="6hp_glycosidase-like_sf"/>
</dbReference>
<dbReference type="Pfam" id="PF05147">
    <property type="entry name" value="LANC_like"/>
    <property type="match status" value="1"/>
</dbReference>
<dbReference type="PRINTS" id="PR01955">
    <property type="entry name" value="LANCFRANKIA"/>
</dbReference>
<dbReference type="PANTHER" id="PTHR12736">
    <property type="entry name" value="LANC-LIKE PROTEIN"/>
    <property type="match status" value="1"/>
</dbReference>
<proteinExistence type="predicted"/>
<sequence length="640" mass="71003">MMTQASLRQQIEAAVLEIADQLTASALEDDKGVYWQSPRLDKFTPAGEHISLFNGSAGIILFYLYLYECKQDPAHLRIALRAADRLLAHPDVMDPVHYTFYTGATAVPWLCIRLHAITSDDGYLHKAQALIHRYGERLLTQVKQADLLSGHAGNLLALTHLYAYTQNSYYLSWIHRIADVLIDTARIAPAGLKWDPMKHASDSLTGFSHGAGGIAFAWLQAGTYCNNEGWLYLAKEALTYEMTYYDIPRNNWMDLRIGPSRLQALQEAYQQQLLSWKTTLFYPTMTDLNTWAHGAAGSGQTRLYAYQLTGDPVYLRQALAVIRRCSHDNALLKRGDFTLCSGYGGIVAVLLQGAAVLDMPGLQEEAQQTALRAIQYYHTHGTYNPHRPADAKDPGLFSGLAGVGYLLLSTLFPPGAQSILHPTVSGQHALPLDEKYTTSAVKQRLFSRYYPQTIALLTAQGALSHAAISEPTDITGFTQLLMAKITAATDRYTQQVFQAEKAATELWQQHKGWLYAHQHYLLQQPLIAKVLSADNSFLLTQRIITATHTRIWETPDTNTATPPYQLARCNDVDLTITPAGKLTALLIPRLQTAHTVSDLLSQLITAYFSDIPATEVAAIQTALLAQIKELLKSGHLLLTP</sequence>
<dbReference type="Gene3D" id="1.50.10.10">
    <property type="match status" value="1"/>
</dbReference>
<gene>
    <name evidence="1" type="ORF">OL497_06895</name>
</gene>
<dbReference type="PRINTS" id="PR01950">
    <property type="entry name" value="LANCSUPER"/>
</dbReference>
<organism evidence="1 2">
    <name type="scientific">Chitinophaga nivalis</name>
    <dbReference type="NCBI Taxonomy" id="2991709"/>
    <lineage>
        <taxon>Bacteria</taxon>
        <taxon>Pseudomonadati</taxon>
        <taxon>Bacteroidota</taxon>
        <taxon>Chitinophagia</taxon>
        <taxon>Chitinophagales</taxon>
        <taxon>Chitinophagaceae</taxon>
        <taxon>Chitinophaga</taxon>
    </lineage>
</organism>
<dbReference type="PANTHER" id="PTHR12736:SF7">
    <property type="entry name" value="LANC-LIKE PROTEIN 3"/>
    <property type="match status" value="1"/>
</dbReference>
<dbReference type="RefSeq" id="WP_264729120.1">
    <property type="nucleotide sequence ID" value="NZ_JAPDNR010000001.1"/>
</dbReference>
<dbReference type="InterPro" id="IPR007822">
    <property type="entry name" value="LANC-like"/>
</dbReference>
<dbReference type="Proteomes" id="UP001207742">
    <property type="component" value="Unassembled WGS sequence"/>
</dbReference>
<evidence type="ECO:0008006" key="3">
    <source>
        <dbReference type="Google" id="ProtNLM"/>
    </source>
</evidence>
<evidence type="ECO:0000313" key="1">
    <source>
        <dbReference type="EMBL" id="MCW3483613.1"/>
    </source>
</evidence>
<dbReference type="EMBL" id="JAPDNS010000001">
    <property type="protein sequence ID" value="MCW3483613.1"/>
    <property type="molecule type" value="Genomic_DNA"/>
</dbReference>
<evidence type="ECO:0000313" key="2">
    <source>
        <dbReference type="Proteomes" id="UP001207742"/>
    </source>
</evidence>
<dbReference type="SUPFAM" id="SSF158745">
    <property type="entry name" value="LanC-like"/>
    <property type="match status" value="1"/>
</dbReference>
<dbReference type="SMART" id="SM01260">
    <property type="entry name" value="LANC_like"/>
    <property type="match status" value="1"/>
</dbReference>
<reference evidence="1 2" key="1">
    <citation type="submission" date="2022-10" db="EMBL/GenBank/DDBJ databases">
        <title>Chitinophaga nivalis PC15 sp. nov., isolated from Pyeongchang county, South Korea.</title>
        <authorList>
            <person name="Trinh H.N."/>
        </authorList>
    </citation>
    <scope>NUCLEOTIDE SEQUENCE [LARGE SCALE GENOMIC DNA]</scope>
    <source>
        <strain evidence="1 2">PC14</strain>
    </source>
</reference>